<proteinExistence type="predicted"/>
<dbReference type="AlphaFoldDB" id="A0A4Y2HTP5"/>
<reference evidence="1 2" key="1">
    <citation type="journal article" date="2019" name="Sci. Rep.">
        <title>Orb-weaving spider Araneus ventricosus genome elucidates the spidroin gene catalogue.</title>
        <authorList>
            <person name="Kono N."/>
            <person name="Nakamura H."/>
            <person name="Ohtoshi R."/>
            <person name="Moran D.A.P."/>
            <person name="Shinohara A."/>
            <person name="Yoshida Y."/>
            <person name="Fujiwara M."/>
            <person name="Mori M."/>
            <person name="Tomita M."/>
            <person name="Arakawa K."/>
        </authorList>
    </citation>
    <scope>NUCLEOTIDE SEQUENCE [LARGE SCALE GENOMIC DNA]</scope>
</reference>
<evidence type="ECO:0000313" key="1">
    <source>
        <dbReference type="EMBL" id="GBM68807.1"/>
    </source>
</evidence>
<accession>A0A4Y2HTP5</accession>
<evidence type="ECO:0000313" key="2">
    <source>
        <dbReference type="Proteomes" id="UP000499080"/>
    </source>
</evidence>
<organism evidence="1 2">
    <name type="scientific">Araneus ventricosus</name>
    <name type="common">Orbweaver spider</name>
    <name type="synonym">Epeira ventricosa</name>
    <dbReference type="NCBI Taxonomy" id="182803"/>
    <lineage>
        <taxon>Eukaryota</taxon>
        <taxon>Metazoa</taxon>
        <taxon>Ecdysozoa</taxon>
        <taxon>Arthropoda</taxon>
        <taxon>Chelicerata</taxon>
        <taxon>Arachnida</taxon>
        <taxon>Araneae</taxon>
        <taxon>Araneomorphae</taxon>
        <taxon>Entelegynae</taxon>
        <taxon>Araneoidea</taxon>
        <taxon>Araneidae</taxon>
        <taxon>Araneus</taxon>
    </lineage>
</organism>
<dbReference type="EMBL" id="BGPR01002163">
    <property type="protein sequence ID" value="GBM68807.1"/>
    <property type="molecule type" value="Genomic_DNA"/>
</dbReference>
<dbReference type="Proteomes" id="UP000499080">
    <property type="component" value="Unassembled WGS sequence"/>
</dbReference>
<name>A0A4Y2HTP5_ARAVE</name>
<keyword evidence="2" id="KW-1185">Reference proteome</keyword>
<protein>
    <submittedName>
        <fullName evidence="1">Uncharacterized protein</fullName>
    </submittedName>
</protein>
<gene>
    <name evidence="1" type="ORF">AVEN_22279_1</name>
</gene>
<comment type="caution">
    <text evidence="1">The sequence shown here is derived from an EMBL/GenBank/DDBJ whole genome shotgun (WGS) entry which is preliminary data.</text>
</comment>
<sequence length="106" mass="11764">MIFRQNKVVSIFAMRLGSFTLIRKLSYPLLALASGSMKNDRCETSDTEVGVLSAITCPTRRRYVSSSVEGDSTPPLLYLEKGEPAYLFCGFSSTYSCHRPRGTLTL</sequence>